<feature type="compositionally biased region" description="Low complexity" evidence="1">
    <location>
        <begin position="595"/>
        <end position="608"/>
    </location>
</feature>
<protein>
    <recommendedName>
        <fullName evidence="4">MYND-type domain-containing protein</fullName>
    </recommendedName>
</protein>
<dbReference type="AlphaFoldDB" id="A0AAD5E2Q6"/>
<comment type="caution">
    <text evidence="2">The sequence shown here is derived from an EMBL/GenBank/DDBJ whole genome shotgun (WGS) entry which is preliminary data.</text>
</comment>
<evidence type="ECO:0008006" key="4">
    <source>
        <dbReference type="Google" id="ProtNLM"/>
    </source>
</evidence>
<dbReference type="SUPFAM" id="SSF144232">
    <property type="entry name" value="HIT/MYND zinc finger-like"/>
    <property type="match status" value="1"/>
</dbReference>
<gene>
    <name evidence="2" type="ORF">COHA_000645</name>
</gene>
<name>A0AAD5E2Q6_9CHLO</name>
<evidence type="ECO:0000313" key="3">
    <source>
        <dbReference type="Proteomes" id="UP001205105"/>
    </source>
</evidence>
<accession>A0AAD5E2Q6</accession>
<feature type="region of interest" description="Disordered" evidence="1">
    <location>
        <begin position="574"/>
        <end position="608"/>
    </location>
</feature>
<proteinExistence type="predicted"/>
<sequence>MKPPAEVQQAARAFVQAVRRLEASAASAAEEADVVVAGDAADAAYLAFSNVTQMGAGDAFTELMTNGHPSPVAALLAVMQAAQASGRPILMLPAAQILATLEALVGAATACCPAAGCPAGCPHPLHALGAAMLPDLHQVLDRHCDVLRAGLSTAQYAWLVRIVCAALATVVAAGHNVFDGMLASPAAAERFAASSLRLLTDVFYSCRHIADTVTYELPLPPVAEMETLLEGSAPGMAQLLPGLRSGRIGAQNQKRLSIRRVLPAILQAAFCATNSFKYSLFPLLCNTLEEAMHRMVHSMGQAWAKSAAAGSAARARPAVEPAACRPQLMEAAISLARYTRMWLGPEREQLDTELGQHDTAVMRQIGQRAGMSTAELAGMTHDVLLCKMACMLMYSLSQMGLADHMPRDSEERLRQWGGIAYALMPQLCRLAETAGQVAPHKQHEMLGYLLSCLRQFAEMGLADEAVRAGGGRLLATTTELYLANPDAARQLPDNLLFMRCVALKHPSLWVAIVSGGTAAQLVDWTARHMQEPLTWDLLVILSLMADCCSELDALMGSSTLPLLTATWRGAAALQQTAGGRGGNRGGGRGGRSRGRSAAAAAPVPAAMPSAADGQRLHAELVQQPKRYSRKLPDQMRSRLVRRPLWDGLRSRLLPELQAVCSAAMAASEAELPNKDAMMEALALGGPAGAPVMCGNPSCATLRCATEARLLRTACPGCGVAHYCCGPCMRADAARHTPACAALRRMGMAHSGHSTHSGDSGDSKPAGVEVEDSAGLVGEAADQLASLRLGGWAACQLDQTDASEVCHARHNTICANVSE</sequence>
<evidence type="ECO:0000313" key="2">
    <source>
        <dbReference type="EMBL" id="KAI7845729.1"/>
    </source>
</evidence>
<keyword evidence="3" id="KW-1185">Reference proteome</keyword>
<dbReference type="EMBL" id="JADXDR010000013">
    <property type="protein sequence ID" value="KAI7845729.1"/>
    <property type="molecule type" value="Genomic_DNA"/>
</dbReference>
<evidence type="ECO:0000256" key="1">
    <source>
        <dbReference type="SAM" id="MobiDB-lite"/>
    </source>
</evidence>
<feature type="compositionally biased region" description="Gly residues" evidence="1">
    <location>
        <begin position="578"/>
        <end position="589"/>
    </location>
</feature>
<dbReference type="Proteomes" id="UP001205105">
    <property type="component" value="Unassembled WGS sequence"/>
</dbReference>
<organism evidence="2 3">
    <name type="scientific">Chlorella ohadii</name>
    <dbReference type="NCBI Taxonomy" id="2649997"/>
    <lineage>
        <taxon>Eukaryota</taxon>
        <taxon>Viridiplantae</taxon>
        <taxon>Chlorophyta</taxon>
        <taxon>core chlorophytes</taxon>
        <taxon>Trebouxiophyceae</taxon>
        <taxon>Chlorellales</taxon>
        <taxon>Chlorellaceae</taxon>
        <taxon>Chlorella clade</taxon>
        <taxon>Chlorella</taxon>
    </lineage>
</organism>
<reference evidence="2" key="1">
    <citation type="submission" date="2020-11" db="EMBL/GenBank/DDBJ databases">
        <title>Chlorella ohadii genome sequencing and assembly.</title>
        <authorList>
            <person name="Murik O."/>
            <person name="Treves H."/>
            <person name="Kedem I."/>
            <person name="Shotland Y."/>
            <person name="Kaplan A."/>
        </authorList>
    </citation>
    <scope>NUCLEOTIDE SEQUENCE</scope>
    <source>
        <strain evidence="2">1</strain>
    </source>
</reference>